<dbReference type="RefSeq" id="WP_076377583.1">
    <property type="nucleotide sequence ID" value="NZ_AP017422.1"/>
</dbReference>
<dbReference type="PANTHER" id="PTHR36057:SF1">
    <property type="entry name" value="LIPOPROTEIN LIPID ATTACHMENT SITE-LIKE PROTEIN, PUTATIVE (DUF1223)-RELATED"/>
    <property type="match status" value="1"/>
</dbReference>
<dbReference type="PANTHER" id="PTHR36057">
    <property type="match status" value="1"/>
</dbReference>
<evidence type="ECO:0008006" key="3">
    <source>
        <dbReference type="Google" id="ProtNLM"/>
    </source>
</evidence>
<dbReference type="SUPFAM" id="SSF52833">
    <property type="entry name" value="Thioredoxin-like"/>
    <property type="match status" value="1"/>
</dbReference>
<organism evidence="1 2">
    <name type="scientific">Filimonas lacunae</name>
    <dbReference type="NCBI Taxonomy" id="477680"/>
    <lineage>
        <taxon>Bacteria</taxon>
        <taxon>Pseudomonadati</taxon>
        <taxon>Bacteroidota</taxon>
        <taxon>Chitinophagia</taxon>
        <taxon>Chitinophagales</taxon>
        <taxon>Chitinophagaceae</taxon>
        <taxon>Filimonas</taxon>
    </lineage>
</organism>
<gene>
    <name evidence="1" type="ORF">SAMN05421788_10284</name>
</gene>
<dbReference type="Proteomes" id="UP000186917">
    <property type="component" value="Unassembled WGS sequence"/>
</dbReference>
<proteinExistence type="predicted"/>
<sequence length="258" mass="28081">MKPANIAAVGISAVLTLFTAAVIACNITTAKPKEIPPATPGKGFAVLELFTSEGCSSCPPADALLAQIQQVTDTLPVYVLAYHVDYWRRQGWKDIFSSPQNEERQYHYSQQLGEQVYTPQLIINGKTSIVGSDAPNIQQALQNELNSASANTLQISGTQQNNRLQFQYQLTGNTRNMQLLIAVVQKHGVSQVTRGENAGHTLSHVAIVRQFQTWDIKGNSGSGQVQLAQSFQQQDNNLVGFLQNIETGEITAAANITL</sequence>
<name>A0A173MI37_9BACT</name>
<evidence type="ECO:0000313" key="1">
    <source>
        <dbReference type="EMBL" id="SIS91887.1"/>
    </source>
</evidence>
<keyword evidence="2" id="KW-1185">Reference proteome</keyword>
<dbReference type="KEGG" id="fln:FLA_3315"/>
<protein>
    <recommendedName>
        <fullName evidence="3">DUF1223 domain-containing protein</fullName>
    </recommendedName>
</protein>
<dbReference type="InterPro" id="IPR036249">
    <property type="entry name" value="Thioredoxin-like_sf"/>
</dbReference>
<dbReference type="PROSITE" id="PS51257">
    <property type="entry name" value="PROKAR_LIPOPROTEIN"/>
    <property type="match status" value="1"/>
</dbReference>
<dbReference type="STRING" id="477680.SAMN05421788_10284"/>
<reference evidence="2" key="1">
    <citation type="submission" date="2017-01" db="EMBL/GenBank/DDBJ databases">
        <authorList>
            <person name="Varghese N."/>
            <person name="Submissions S."/>
        </authorList>
    </citation>
    <scope>NUCLEOTIDE SEQUENCE [LARGE SCALE GENOMIC DNA]</scope>
    <source>
        <strain evidence="2">DSM 21054</strain>
    </source>
</reference>
<dbReference type="Pfam" id="PF06764">
    <property type="entry name" value="DUF1223"/>
    <property type="match status" value="1"/>
</dbReference>
<dbReference type="InterPro" id="IPR010634">
    <property type="entry name" value="DUF1223"/>
</dbReference>
<evidence type="ECO:0000313" key="2">
    <source>
        <dbReference type="Proteomes" id="UP000186917"/>
    </source>
</evidence>
<dbReference type="EMBL" id="FTOR01000002">
    <property type="protein sequence ID" value="SIS91887.1"/>
    <property type="molecule type" value="Genomic_DNA"/>
</dbReference>
<dbReference type="AlphaFoldDB" id="A0A173MI37"/>
<dbReference type="OrthoDB" id="9808254at2"/>
<accession>A0A173MI37</accession>